<dbReference type="EMBL" id="LRGB01028400">
    <property type="protein sequence ID" value="KZR95551.1"/>
    <property type="molecule type" value="Genomic_DNA"/>
</dbReference>
<dbReference type="Proteomes" id="UP000076858">
    <property type="component" value="Unassembled WGS sequence"/>
</dbReference>
<evidence type="ECO:0000313" key="2">
    <source>
        <dbReference type="Proteomes" id="UP000076858"/>
    </source>
</evidence>
<gene>
    <name evidence="1" type="ORF">APZ42_010679</name>
</gene>
<sequence length="76" mass="9129">MQLPVKYWNLMGDYHIIKQFVHQLEVVNDCAERGVKLISDFKDVCQNDQQKEFLFQVIEDHRKRVESFDKSNLNMV</sequence>
<proteinExistence type="predicted"/>
<comment type="caution">
    <text evidence="1">The sequence shown here is derived from an EMBL/GenBank/DDBJ whole genome shotgun (WGS) entry which is preliminary data.</text>
</comment>
<name>A0A164D9V0_9CRUS</name>
<dbReference type="PANTHER" id="PTHR46113:SF1">
    <property type="entry name" value="PEPTIDASE M17 LEUCYL AMINOPEPTIDASE N-TERMINAL DOMAIN-CONTAINING PROTEIN"/>
    <property type="match status" value="1"/>
</dbReference>
<protein>
    <submittedName>
        <fullName evidence="1">Cc8K15.2-like protein</fullName>
    </submittedName>
</protein>
<keyword evidence="2" id="KW-1185">Reference proteome</keyword>
<dbReference type="AlphaFoldDB" id="A0A164D9V0"/>
<reference evidence="1 2" key="1">
    <citation type="submission" date="2016-03" db="EMBL/GenBank/DDBJ databases">
        <title>EvidentialGene: Evidence-directed Construction of Genes on Genomes.</title>
        <authorList>
            <person name="Gilbert D.G."/>
            <person name="Choi J.-H."/>
            <person name="Mockaitis K."/>
            <person name="Colbourne J."/>
            <person name="Pfrender M."/>
        </authorList>
    </citation>
    <scope>NUCLEOTIDE SEQUENCE [LARGE SCALE GENOMIC DNA]</scope>
    <source>
        <strain evidence="1 2">Xinb3</strain>
        <tissue evidence="1">Complete organism</tissue>
    </source>
</reference>
<dbReference type="PANTHER" id="PTHR46113">
    <property type="entry name" value="SNAC DOMAIN-CONTAINING PROTEIN"/>
    <property type="match status" value="1"/>
</dbReference>
<evidence type="ECO:0000313" key="1">
    <source>
        <dbReference type="EMBL" id="KZR95551.1"/>
    </source>
</evidence>
<accession>A0A164D9V0</accession>
<dbReference type="OrthoDB" id="6629168at2759"/>
<organism evidence="1 2">
    <name type="scientific">Daphnia magna</name>
    <dbReference type="NCBI Taxonomy" id="35525"/>
    <lineage>
        <taxon>Eukaryota</taxon>
        <taxon>Metazoa</taxon>
        <taxon>Ecdysozoa</taxon>
        <taxon>Arthropoda</taxon>
        <taxon>Crustacea</taxon>
        <taxon>Branchiopoda</taxon>
        <taxon>Diplostraca</taxon>
        <taxon>Cladocera</taxon>
        <taxon>Anomopoda</taxon>
        <taxon>Daphniidae</taxon>
        <taxon>Daphnia</taxon>
    </lineage>
</organism>